<evidence type="ECO:0000256" key="6">
    <source>
        <dbReference type="ARBA" id="ARBA00022691"/>
    </source>
</evidence>
<dbReference type="EMBL" id="FO082265">
    <property type="protein sequence ID" value="CCO19790.1"/>
    <property type="molecule type" value="Genomic_DNA"/>
</dbReference>
<feature type="compositionally biased region" description="Basic and acidic residues" evidence="10">
    <location>
        <begin position="215"/>
        <end position="236"/>
    </location>
</feature>
<dbReference type="PROSITE" id="PS51686">
    <property type="entry name" value="SAM_MT_RSMB_NOP"/>
    <property type="match status" value="1"/>
</dbReference>
<evidence type="ECO:0000313" key="12">
    <source>
        <dbReference type="EMBL" id="CCO19790.1"/>
    </source>
</evidence>
<dbReference type="InterPro" id="IPR023273">
    <property type="entry name" value="RCMT_NOP2"/>
</dbReference>
<dbReference type="InterPro" id="IPR054728">
    <property type="entry name" value="RsmB-like_ferredoxin"/>
</dbReference>
<feature type="binding site" evidence="9">
    <location>
        <position position="469"/>
    </location>
    <ligand>
        <name>S-adenosyl-L-methionine</name>
        <dbReference type="ChEBI" id="CHEBI:59789"/>
    </ligand>
</feature>
<dbReference type="InterPro" id="IPR023267">
    <property type="entry name" value="RCMT"/>
</dbReference>
<dbReference type="InterPro" id="IPR049560">
    <property type="entry name" value="MeTrfase_RsmB-F_NOP2_cat"/>
</dbReference>
<dbReference type="SUPFAM" id="SSF53335">
    <property type="entry name" value="S-adenosyl-L-methionine-dependent methyltransferases"/>
    <property type="match status" value="1"/>
</dbReference>
<keyword evidence="7 9" id="KW-0694">RNA-binding</keyword>
<reference evidence="12 13" key="1">
    <citation type="submission" date="2011-10" db="EMBL/GenBank/DDBJ databases">
        <authorList>
            <person name="Genoscope - CEA"/>
        </authorList>
    </citation>
    <scope>NUCLEOTIDE SEQUENCE [LARGE SCALE GENOMIC DNA]</scope>
    <source>
        <strain evidence="12 13">RCC 1105</strain>
    </source>
</reference>
<feature type="binding site" evidence="9">
    <location>
        <begin position="445"/>
        <end position="451"/>
    </location>
    <ligand>
        <name>S-adenosyl-L-methionine</name>
        <dbReference type="ChEBI" id="CHEBI:59789"/>
    </ligand>
</feature>
<keyword evidence="8" id="KW-0539">Nucleus</keyword>
<feature type="compositionally biased region" description="Acidic residues" evidence="10">
    <location>
        <begin position="673"/>
        <end position="688"/>
    </location>
</feature>
<feature type="region of interest" description="Disordered" evidence="10">
    <location>
        <begin position="651"/>
        <end position="713"/>
    </location>
</feature>
<feature type="compositionally biased region" description="Acidic residues" evidence="10">
    <location>
        <begin position="87"/>
        <end position="101"/>
    </location>
</feature>
<evidence type="ECO:0000256" key="5">
    <source>
        <dbReference type="ARBA" id="ARBA00022679"/>
    </source>
</evidence>
<feature type="compositionally biased region" description="Basic residues" evidence="10">
    <location>
        <begin position="692"/>
        <end position="707"/>
    </location>
</feature>
<dbReference type="GO" id="GO:0005730">
    <property type="term" value="C:nucleolus"/>
    <property type="evidence" value="ECO:0007669"/>
    <property type="project" value="UniProtKB-SubCell"/>
</dbReference>
<feature type="compositionally biased region" description="Basic residues" evidence="10">
    <location>
        <begin position="156"/>
        <end position="166"/>
    </location>
</feature>
<feature type="compositionally biased region" description="Acidic residues" evidence="10">
    <location>
        <begin position="169"/>
        <end position="214"/>
    </location>
</feature>
<evidence type="ECO:0000313" key="13">
    <source>
        <dbReference type="Proteomes" id="UP000198341"/>
    </source>
</evidence>
<keyword evidence="3" id="KW-0690">Ribosome biogenesis</keyword>
<dbReference type="GeneID" id="19011795"/>
<feature type="binding site" evidence="9">
    <location>
        <position position="496"/>
    </location>
    <ligand>
        <name>S-adenosyl-L-methionine</name>
        <dbReference type="ChEBI" id="CHEBI:59789"/>
    </ligand>
</feature>
<keyword evidence="4 9" id="KW-0489">Methyltransferase</keyword>
<dbReference type="Pfam" id="PF22458">
    <property type="entry name" value="RsmF-B_ferredox"/>
    <property type="match status" value="1"/>
</dbReference>
<keyword evidence="13" id="KW-1185">Reference proteome</keyword>
<evidence type="ECO:0000256" key="2">
    <source>
        <dbReference type="ARBA" id="ARBA00007494"/>
    </source>
</evidence>
<feature type="binding site" evidence="9">
    <location>
        <position position="513"/>
    </location>
    <ligand>
        <name>S-adenosyl-L-methionine</name>
        <dbReference type="ChEBI" id="CHEBI:59789"/>
    </ligand>
</feature>
<name>K8F4P6_9CHLO</name>
<dbReference type="OrthoDB" id="427002at2759"/>
<dbReference type="GO" id="GO:0070475">
    <property type="term" value="P:rRNA base methylation"/>
    <property type="evidence" value="ECO:0007669"/>
    <property type="project" value="TreeGrafter"/>
</dbReference>
<feature type="compositionally biased region" description="Acidic residues" evidence="10">
    <location>
        <begin position="259"/>
        <end position="273"/>
    </location>
</feature>
<protein>
    <recommendedName>
        <fullName evidence="11">SAM-dependent MTase RsmB/NOP-type domain-containing protein</fullName>
    </recommendedName>
</protein>
<proteinExistence type="inferred from homology"/>
<dbReference type="Proteomes" id="UP000198341">
    <property type="component" value="Chromosome 14"/>
</dbReference>
<organism evidence="12 13">
    <name type="scientific">Bathycoccus prasinos</name>
    <dbReference type="NCBI Taxonomy" id="41875"/>
    <lineage>
        <taxon>Eukaryota</taxon>
        <taxon>Viridiplantae</taxon>
        <taxon>Chlorophyta</taxon>
        <taxon>Mamiellophyceae</taxon>
        <taxon>Mamiellales</taxon>
        <taxon>Bathycoccaceae</taxon>
        <taxon>Bathycoccus</taxon>
    </lineage>
</organism>
<comment type="subcellular location">
    <subcellularLocation>
        <location evidence="1">Nucleus</location>
        <location evidence="1">Nucleolus</location>
    </subcellularLocation>
</comment>
<dbReference type="GO" id="GO:0000470">
    <property type="term" value="P:maturation of LSU-rRNA"/>
    <property type="evidence" value="ECO:0007669"/>
    <property type="project" value="TreeGrafter"/>
</dbReference>
<feature type="active site" description="Nucleophile" evidence="9">
    <location>
        <position position="570"/>
    </location>
</feature>
<dbReference type="PANTHER" id="PTHR22807:SF30">
    <property type="entry name" value="28S RRNA (CYTOSINE(4447)-C(5))-METHYLTRANSFERASE-RELATED"/>
    <property type="match status" value="1"/>
</dbReference>
<dbReference type="PROSITE" id="PS01153">
    <property type="entry name" value="NOL1_NOP2_SUN"/>
    <property type="match status" value="1"/>
</dbReference>
<feature type="compositionally biased region" description="Low complexity" evidence="10">
    <location>
        <begin position="651"/>
        <end position="662"/>
    </location>
</feature>
<dbReference type="GO" id="GO:0003723">
    <property type="term" value="F:RNA binding"/>
    <property type="evidence" value="ECO:0007669"/>
    <property type="project" value="UniProtKB-UniRule"/>
</dbReference>
<accession>K8F4P6</accession>
<evidence type="ECO:0000256" key="1">
    <source>
        <dbReference type="ARBA" id="ARBA00004604"/>
    </source>
</evidence>
<feature type="compositionally biased region" description="Low complexity" evidence="10">
    <location>
        <begin position="1"/>
        <end position="16"/>
    </location>
</feature>
<keyword evidence="6 9" id="KW-0949">S-adenosyl-L-methionine</keyword>
<dbReference type="Gene3D" id="3.40.50.150">
    <property type="entry name" value="Vaccinia Virus protein VP39"/>
    <property type="match status" value="1"/>
</dbReference>
<evidence type="ECO:0000256" key="9">
    <source>
        <dbReference type="PROSITE-ProRule" id="PRU01023"/>
    </source>
</evidence>
<dbReference type="PRINTS" id="PR02008">
    <property type="entry name" value="RCMTFAMILY"/>
</dbReference>
<dbReference type="PRINTS" id="PR02012">
    <property type="entry name" value="RCMTNOP2"/>
</dbReference>
<dbReference type="GO" id="GO:0009383">
    <property type="term" value="F:rRNA (cytosine-C5-)-methyltransferase activity"/>
    <property type="evidence" value="ECO:0007669"/>
    <property type="project" value="TreeGrafter"/>
</dbReference>
<dbReference type="KEGG" id="bpg:Bathy14g00070"/>
<evidence type="ECO:0000259" key="11">
    <source>
        <dbReference type="PROSITE" id="PS51686"/>
    </source>
</evidence>
<sequence>MKTRNKAAAGATPSSSAKKKKKSPTTKASVETKKKKETKKRNGDGGKDAGKKESKFDAPMKSLKRARKDAMLLSLKTQKGEDKEEKSEDEDESEDESDDEPERGFTDKNKSWLKPVSKKTKKKAASSSSSSEEEEEEEEVSDEEEEEEEEEEEGKKSKRGGGKKKQQLFDEEEEDDSESDVDLDDDEFIGGEDSDDSESESSEPESEDEEDELLPIERKSRKMDAEKAKKTSESRLEQLQVNVRDEETYQLPSSSSSESSDEGDDDDDDDDDDERRKKSTSSTKGIPDLTSIQQRIQEVVRVLADFKNRRAPDRSRNDYLERLTSDLATYYGYNHFLIRYFIDTFSVPETMELLEANETQRPVTLRTNTLKIRRRDLAAQLINRGVNLDPIGKWSKVGLLVYDSRVPIGATPEYMAGMYMLQSASSFLPCMALSPQEGERVLDVAAAPGGKTTYLAALMRNTGIIFANEFQKKRLNSLVANLQRMGCTNSVVCNYDGRQLPKVLGYVDRVLLDAPCSGTGVIAKDSSVKVSKSTEDIAKCAHLQKELLVAAVDCCDANSKSGGYVVYSTCSVTVEENEQVVDYILKKRDVKIVSTGLEFGRKGFTSYRGKTFHPSVSECRRFYPHVHNMDGFFVCKLQKMSNRTTSIITTTTSMASNNSSKNTRVEKKIASSSDEEEGDIEEEEEEENNDVKKKKKKKEKSWVKRAKRELGVV</sequence>
<comment type="similarity">
    <text evidence="2 9">Belongs to the class I-like SAM-binding methyltransferase superfamily. RsmB/NOP family.</text>
</comment>
<feature type="compositionally biased region" description="Polar residues" evidence="10">
    <location>
        <begin position="280"/>
        <end position="290"/>
    </location>
</feature>
<evidence type="ECO:0000256" key="8">
    <source>
        <dbReference type="ARBA" id="ARBA00023242"/>
    </source>
</evidence>
<dbReference type="NCBIfam" id="TIGR00446">
    <property type="entry name" value="nop2p"/>
    <property type="match status" value="1"/>
</dbReference>
<dbReference type="Gene3D" id="3.30.70.1170">
    <property type="entry name" value="Sun protein, domain 3"/>
    <property type="match status" value="1"/>
</dbReference>
<dbReference type="PANTHER" id="PTHR22807">
    <property type="entry name" value="NOP2 YEAST -RELATED NOL1/NOP2/FMU SUN DOMAIN-CONTAINING"/>
    <property type="match status" value="1"/>
</dbReference>
<feature type="domain" description="SAM-dependent MTase RsmB/NOP-type" evidence="11">
    <location>
        <begin position="353"/>
        <end position="640"/>
    </location>
</feature>
<dbReference type="FunFam" id="3.30.70.1170:FF:000001">
    <property type="entry name" value="Ribosomal RNA methyltransferase Nop2"/>
    <property type="match status" value="1"/>
</dbReference>
<evidence type="ECO:0000256" key="7">
    <source>
        <dbReference type="ARBA" id="ARBA00022884"/>
    </source>
</evidence>
<dbReference type="eggNOG" id="KOG1122">
    <property type="taxonomic scope" value="Eukaryota"/>
</dbReference>
<feature type="compositionally biased region" description="Basic and acidic residues" evidence="10">
    <location>
        <begin position="30"/>
        <end position="58"/>
    </location>
</feature>
<dbReference type="STRING" id="41875.K8F4P6"/>
<evidence type="ECO:0000256" key="10">
    <source>
        <dbReference type="SAM" id="MobiDB-lite"/>
    </source>
</evidence>
<dbReference type="RefSeq" id="XP_007509333.1">
    <property type="nucleotide sequence ID" value="XM_007509271.1"/>
</dbReference>
<gene>
    <name evidence="12" type="ordered locus">Bathy14g00070</name>
</gene>
<dbReference type="AlphaFoldDB" id="K8F4P6"/>
<dbReference type="InterPro" id="IPR011023">
    <property type="entry name" value="Nop2p"/>
</dbReference>
<dbReference type="InterPro" id="IPR001678">
    <property type="entry name" value="MeTrfase_RsmB-F_NOP2_dom"/>
</dbReference>
<dbReference type="InterPro" id="IPR018314">
    <property type="entry name" value="RsmB/NOL1/NOP2-like_CS"/>
</dbReference>
<evidence type="ECO:0000256" key="3">
    <source>
        <dbReference type="ARBA" id="ARBA00022517"/>
    </source>
</evidence>
<evidence type="ECO:0000256" key="4">
    <source>
        <dbReference type="ARBA" id="ARBA00022603"/>
    </source>
</evidence>
<dbReference type="Pfam" id="PF01189">
    <property type="entry name" value="Methyltr_RsmB-F"/>
    <property type="match status" value="1"/>
</dbReference>
<dbReference type="InterPro" id="IPR029063">
    <property type="entry name" value="SAM-dependent_MTases_sf"/>
</dbReference>
<keyword evidence="5 9" id="KW-0808">Transferase</keyword>
<feature type="compositionally biased region" description="Acidic residues" evidence="10">
    <location>
        <begin position="131"/>
        <end position="152"/>
    </location>
</feature>
<feature type="region of interest" description="Disordered" evidence="10">
    <location>
        <begin position="1"/>
        <end position="290"/>
    </location>
</feature>